<feature type="region of interest" description="Disordered" evidence="1">
    <location>
        <begin position="1"/>
        <end position="22"/>
    </location>
</feature>
<dbReference type="PANTHER" id="PTHR43130:SF2">
    <property type="entry name" value="DJ-1_PFPI DOMAIN-CONTAINING PROTEIN"/>
    <property type="match status" value="1"/>
</dbReference>
<dbReference type="InterPro" id="IPR052158">
    <property type="entry name" value="INH-QAR"/>
</dbReference>
<dbReference type="EMBL" id="BPRB01000320">
    <property type="protein sequence ID" value="GJE62429.1"/>
    <property type="molecule type" value="Genomic_DNA"/>
</dbReference>
<reference evidence="3" key="1">
    <citation type="journal article" date="2021" name="Front. Microbiol.">
        <title>Comprehensive Comparative Genomics and Phenotyping of Methylobacterium Species.</title>
        <authorList>
            <person name="Alessa O."/>
            <person name="Ogura Y."/>
            <person name="Fujitani Y."/>
            <person name="Takami H."/>
            <person name="Hayashi T."/>
            <person name="Sahin N."/>
            <person name="Tani A."/>
        </authorList>
    </citation>
    <scope>NUCLEOTIDE SEQUENCE</scope>
    <source>
        <strain evidence="3">DSM 23632</strain>
    </source>
</reference>
<accession>A0ABQ4U4R4</accession>
<feature type="domain" description="DJ-1/PfpI" evidence="2">
    <location>
        <begin position="58"/>
        <end position="219"/>
    </location>
</feature>
<dbReference type="CDD" id="cd03139">
    <property type="entry name" value="GATase1_PfpI_2"/>
    <property type="match status" value="1"/>
</dbReference>
<name>A0ABQ4U4R4_9HYPH</name>
<dbReference type="SUPFAM" id="SSF52317">
    <property type="entry name" value="Class I glutamine amidotransferase-like"/>
    <property type="match status" value="1"/>
</dbReference>
<evidence type="ECO:0000313" key="4">
    <source>
        <dbReference type="Proteomes" id="UP001055057"/>
    </source>
</evidence>
<dbReference type="InterPro" id="IPR002818">
    <property type="entry name" value="DJ-1/PfpI"/>
</dbReference>
<evidence type="ECO:0000259" key="2">
    <source>
        <dbReference type="Pfam" id="PF01965"/>
    </source>
</evidence>
<evidence type="ECO:0000256" key="1">
    <source>
        <dbReference type="SAM" id="MobiDB-lite"/>
    </source>
</evidence>
<dbReference type="InterPro" id="IPR006311">
    <property type="entry name" value="TAT_signal"/>
</dbReference>
<dbReference type="InterPro" id="IPR029062">
    <property type="entry name" value="Class_I_gatase-like"/>
</dbReference>
<organism evidence="3 4">
    <name type="scientific">Methylobacterium trifolii</name>
    <dbReference type="NCBI Taxonomy" id="1003092"/>
    <lineage>
        <taxon>Bacteria</taxon>
        <taxon>Pseudomonadati</taxon>
        <taxon>Pseudomonadota</taxon>
        <taxon>Alphaproteobacteria</taxon>
        <taxon>Hyphomicrobiales</taxon>
        <taxon>Methylobacteriaceae</taxon>
        <taxon>Methylobacterium</taxon>
    </lineage>
</organism>
<keyword evidence="4" id="KW-1185">Reference proteome</keyword>
<dbReference type="Gene3D" id="3.40.50.880">
    <property type="match status" value="1"/>
</dbReference>
<proteinExistence type="predicted"/>
<evidence type="ECO:0000313" key="3">
    <source>
        <dbReference type="EMBL" id="GJE62429.1"/>
    </source>
</evidence>
<gene>
    <name evidence="3" type="ORF">MPOCJGCO_4562</name>
</gene>
<reference evidence="3" key="2">
    <citation type="submission" date="2021-08" db="EMBL/GenBank/DDBJ databases">
        <authorList>
            <person name="Tani A."/>
            <person name="Ola A."/>
            <person name="Ogura Y."/>
            <person name="Katsura K."/>
            <person name="Hayashi T."/>
        </authorList>
    </citation>
    <scope>NUCLEOTIDE SEQUENCE</scope>
    <source>
        <strain evidence="3">DSM 23632</strain>
    </source>
</reference>
<dbReference type="Proteomes" id="UP001055057">
    <property type="component" value="Unassembled WGS sequence"/>
</dbReference>
<dbReference type="Pfam" id="PF01965">
    <property type="entry name" value="DJ-1_PfpI"/>
    <property type="match status" value="1"/>
</dbReference>
<comment type="caution">
    <text evidence="3">The sequence shown here is derived from an EMBL/GenBank/DDBJ whole genome shotgun (WGS) entry which is preliminary data.</text>
</comment>
<protein>
    <recommendedName>
        <fullName evidence="2">DJ-1/PfpI domain-containing protein</fullName>
    </recommendedName>
</protein>
<dbReference type="PANTHER" id="PTHR43130">
    <property type="entry name" value="ARAC-FAMILY TRANSCRIPTIONAL REGULATOR"/>
    <property type="match status" value="1"/>
</dbReference>
<sequence>MVDPRPAPNPVGRNGKTDRGMKRRDFVAAALASAGGFAGRPAQALAGPAPVPEGRPVRIAMLLYPGMTGLDVVGPQEMLAGLAPGSLFLVGRQTGAVASDTGLGLVATESFATCPRDLDVLFVPGGDGTPEQMRDPETLAFLRDRAARAAWITSVCTGSLILGAAGLLAGYRATSHWCVRETVLPILGAVPVDERVVFDRNRVTAAGISAGLDFALALSARLRGADYARTSQLVAEYAPQPPFRAGTPNEAGAQIVRAADAILAPLVEGATAAARARG</sequence>
<dbReference type="PROSITE" id="PS51318">
    <property type="entry name" value="TAT"/>
    <property type="match status" value="1"/>
</dbReference>